<gene>
    <name evidence="3" type="ORF">CYCCA115_LOCUS16266</name>
</gene>
<sequence>MQFRKKNIPETKGRSNVLNKVFLVLICAAIGFFTLYDSPTMSLDAIGATTAADGSSSSDSADASSDGRTKAQQKIRQISIIGERNSGTRWTFGHLGRCFNHSIKVTTTFTRYKHWFQFPDYKRYKHNTIVVAQYRNPYTWLKAMQKVPHHSPAHLAYRADADWEAFLSKEWTMERIGNDRWPNQTEPCQQFFEWKDIISCQRYPIPKDEIKEHKFSDHQPFYEMRNDGSGEPYNNIMEMRTDKIRNFQTVKDYEGVTAMLTMQYEYLLSTGTQEMLDQISELTGIEPSCKAYPAQNRSARALSPDMKEYIDKHLNWTVEGWIGYKQQ</sequence>
<dbReference type="Proteomes" id="UP001295423">
    <property type="component" value="Unassembled WGS sequence"/>
</dbReference>
<keyword evidence="2" id="KW-0472">Membrane</keyword>
<accession>A0AAD2PVP4</accession>
<organism evidence="3 4">
    <name type="scientific">Cylindrotheca closterium</name>
    <dbReference type="NCBI Taxonomy" id="2856"/>
    <lineage>
        <taxon>Eukaryota</taxon>
        <taxon>Sar</taxon>
        <taxon>Stramenopiles</taxon>
        <taxon>Ochrophyta</taxon>
        <taxon>Bacillariophyta</taxon>
        <taxon>Bacillariophyceae</taxon>
        <taxon>Bacillariophycidae</taxon>
        <taxon>Bacillariales</taxon>
        <taxon>Bacillariaceae</taxon>
        <taxon>Cylindrotheca</taxon>
    </lineage>
</organism>
<keyword evidence="4" id="KW-1185">Reference proteome</keyword>
<protein>
    <submittedName>
        <fullName evidence="3">Uncharacterized protein</fullName>
    </submittedName>
</protein>
<comment type="caution">
    <text evidence="3">The sequence shown here is derived from an EMBL/GenBank/DDBJ whole genome shotgun (WGS) entry which is preliminary data.</text>
</comment>
<evidence type="ECO:0000256" key="1">
    <source>
        <dbReference type="SAM" id="MobiDB-lite"/>
    </source>
</evidence>
<reference evidence="3" key="1">
    <citation type="submission" date="2023-08" db="EMBL/GenBank/DDBJ databases">
        <authorList>
            <person name="Audoor S."/>
            <person name="Bilcke G."/>
        </authorList>
    </citation>
    <scope>NUCLEOTIDE SEQUENCE</scope>
</reference>
<feature type="region of interest" description="Disordered" evidence="1">
    <location>
        <begin position="50"/>
        <end position="71"/>
    </location>
</feature>
<name>A0AAD2PVP4_9STRA</name>
<feature type="compositionally biased region" description="Low complexity" evidence="1">
    <location>
        <begin position="50"/>
        <end position="66"/>
    </location>
</feature>
<dbReference type="AlphaFoldDB" id="A0AAD2PVP4"/>
<evidence type="ECO:0000313" key="4">
    <source>
        <dbReference type="Proteomes" id="UP001295423"/>
    </source>
</evidence>
<evidence type="ECO:0000313" key="3">
    <source>
        <dbReference type="EMBL" id="CAJ1956505.1"/>
    </source>
</evidence>
<evidence type="ECO:0000256" key="2">
    <source>
        <dbReference type="SAM" id="Phobius"/>
    </source>
</evidence>
<proteinExistence type="predicted"/>
<keyword evidence="2" id="KW-0812">Transmembrane</keyword>
<keyword evidence="2" id="KW-1133">Transmembrane helix</keyword>
<dbReference type="EMBL" id="CAKOGP040001914">
    <property type="protein sequence ID" value="CAJ1956505.1"/>
    <property type="molecule type" value="Genomic_DNA"/>
</dbReference>
<feature type="transmembrane region" description="Helical" evidence="2">
    <location>
        <begin position="21"/>
        <end position="36"/>
    </location>
</feature>